<dbReference type="GeneID" id="106819166"/>
<comment type="pathway">
    <text evidence="6">Amino-acid degradation; L-kynurenine degradation; kynurenate from L-kynurenine: step 1/2.</text>
</comment>
<evidence type="ECO:0000313" key="8">
    <source>
        <dbReference type="Proteomes" id="UP000695022"/>
    </source>
</evidence>
<dbReference type="RefSeq" id="XP_014679306.1">
    <property type="nucleotide sequence ID" value="XM_014823820.1"/>
</dbReference>
<comment type="cofactor">
    <cofactor evidence="1">
        <name>pyridoxal 5'-phosphate</name>
        <dbReference type="ChEBI" id="CHEBI:597326"/>
    </cofactor>
</comment>
<dbReference type="Pfam" id="PF00155">
    <property type="entry name" value="Aminotran_1_2"/>
    <property type="match status" value="1"/>
</dbReference>
<dbReference type="InterPro" id="IPR051326">
    <property type="entry name" value="Kynurenine-oxoglutarate_AT"/>
</dbReference>
<evidence type="ECO:0000256" key="1">
    <source>
        <dbReference type="ARBA" id="ARBA00001933"/>
    </source>
</evidence>
<dbReference type="SUPFAM" id="SSF53383">
    <property type="entry name" value="PLP-dependent transferases"/>
    <property type="match status" value="1"/>
</dbReference>
<dbReference type="PANTHER" id="PTHR43807">
    <property type="entry name" value="FI04487P"/>
    <property type="match status" value="1"/>
</dbReference>
<gene>
    <name evidence="9" type="primary">LOC106819166</name>
</gene>
<evidence type="ECO:0000256" key="6">
    <source>
        <dbReference type="ARBA" id="ARBA00024016"/>
    </source>
</evidence>
<evidence type="ECO:0000313" key="9">
    <source>
        <dbReference type="RefSeq" id="XP_014679306.1"/>
    </source>
</evidence>
<keyword evidence="5" id="KW-0663">Pyridoxal phosphate</keyword>
<evidence type="ECO:0000259" key="7">
    <source>
        <dbReference type="Pfam" id="PF00155"/>
    </source>
</evidence>
<dbReference type="Proteomes" id="UP000695022">
    <property type="component" value="Unplaced"/>
</dbReference>
<sequence length="254" mass="28346">MKQALSDTVLSDDAMLHQYAPYFGHARLVRAIATMYSPLHGRRLNADNITVTCGAFCALSACITACEDPGDEVLVVEPYYDEMTHMAGGTPIFVPMRPQKQQQQQGGETATTSGDWKIDADELERCCGPKTKMLILNSPNNHVGKVFDGDELRMLADVARRRDLVVVSDEVYEWLTFDTRSHVRVAGHVATHAQHQQQRQDVQRDGVEDGGLGHRLQHLHGSCQVGAWNLYWYRSHSSSGSDCYWVGARADEVE</sequence>
<dbReference type="PANTHER" id="PTHR43807:SF20">
    <property type="entry name" value="FI04487P"/>
    <property type="match status" value="1"/>
</dbReference>
<keyword evidence="4" id="KW-0808">Transferase</keyword>
<proteinExistence type="predicted"/>
<dbReference type="InterPro" id="IPR004839">
    <property type="entry name" value="Aminotransferase_I/II_large"/>
</dbReference>
<evidence type="ECO:0000256" key="2">
    <source>
        <dbReference type="ARBA" id="ARBA00012751"/>
    </source>
</evidence>
<dbReference type="CDD" id="cd00609">
    <property type="entry name" value="AAT_like"/>
    <property type="match status" value="1"/>
</dbReference>
<dbReference type="InterPro" id="IPR015424">
    <property type="entry name" value="PyrdxlP-dep_Trfase"/>
</dbReference>
<accession>A0ABM1F4D5</accession>
<name>A0ABM1F4D5_PRICU</name>
<protein>
    <recommendedName>
        <fullName evidence="2">kynurenine--oxoglutarate transaminase</fullName>
        <ecNumber evidence="2">2.6.1.7</ecNumber>
    </recommendedName>
</protein>
<feature type="domain" description="Aminotransferase class I/classII large" evidence="7">
    <location>
        <begin position="3"/>
        <end position="186"/>
    </location>
</feature>
<keyword evidence="8" id="KW-1185">Reference proteome</keyword>
<dbReference type="InterPro" id="IPR015421">
    <property type="entry name" value="PyrdxlP-dep_Trfase_major"/>
</dbReference>
<dbReference type="Gene3D" id="3.40.640.10">
    <property type="entry name" value="Type I PLP-dependent aspartate aminotransferase-like (Major domain)"/>
    <property type="match status" value="1"/>
</dbReference>
<evidence type="ECO:0000256" key="4">
    <source>
        <dbReference type="ARBA" id="ARBA00022679"/>
    </source>
</evidence>
<dbReference type="EC" id="2.6.1.7" evidence="2"/>
<keyword evidence="3" id="KW-0032">Aminotransferase</keyword>
<organism evidence="8 9">
    <name type="scientific">Priapulus caudatus</name>
    <name type="common">Priapulid worm</name>
    <dbReference type="NCBI Taxonomy" id="37621"/>
    <lineage>
        <taxon>Eukaryota</taxon>
        <taxon>Metazoa</taxon>
        <taxon>Ecdysozoa</taxon>
        <taxon>Scalidophora</taxon>
        <taxon>Priapulida</taxon>
        <taxon>Priapulimorpha</taxon>
        <taxon>Priapulimorphida</taxon>
        <taxon>Priapulidae</taxon>
        <taxon>Priapulus</taxon>
    </lineage>
</organism>
<evidence type="ECO:0000256" key="5">
    <source>
        <dbReference type="ARBA" id="ARBA00022898"/>
    </source>
</evidence>
<reference evidence="9" key="1">
    <citation type="submission" date="2025-08" db="UniProtKB">
        <authorList>
            <consortium name="RefSeq"/>
        </authorList>
    </citation>
    <scope>IDENTIFICATION</scope>
</reference>
<evidence type="ECO:0000256" key="3">
    <source>
        <dbReference type="ARBA" id="ARBA00022576"/>
    </source>
</evidence>